<comment type="caution">
    <text evidence="2">The sequence shown here is derived from an EMBL/GenBank/DDBJ whole genome shotgun (WGS) entry which is preliminary data.</text>
</comment>
<name>A0A4Y8LJ58_9BACL</name>
<dbReference type="OrthoDB" id="1895809at2"/>
<protein>
    <submittedName>
        <fullName evidence="2">GNAT family N-acetyltransferase</fullName>
    </submittedName>
</protein>
<keyword evidence="2" id="KW-0808">Transferase</keyword>
<dbReference type="RefSeq" id="WP_134380938.1">
    <property type="nucleotide sequence ID" value="NZ_SORX01000003.1"/>
</dbReference>
<dbReference type="Gene3D" id="3.40.630.30">
    <property type="match status" value="1"/>
</dbReference>
<feature type="domain" description="N-acetyltransferase" evidence="1">
    <location>
        <begin position="1"/>
        <end position="168"/>
    </location>
</feature>
<dbReference type="Proteomes" id="UP000297776">
    <property type="component" value="Unassembled WGS sequence"/>
</dbReference>
<gene>
    <name evidence="2" type="ORF">E2626_06560</name>
</gene>
<evidence type="ECO:0000259" key="1">
    <source>
        <dbReference type="PROSITE" id="PS51186"/>
    </source>
</evidence>
<organism evidence="2 3">
    <name type="scientific">Jeotgalibacillus salarius</name>
    <dbReference type="NCBI Taxonomy" id="546023"/>
    <lineage>
        <taxon>Bacteria</taxon>
        <taxon>Bacillati</taxon>
        <taxon>Bacillota</taxon>
        <taxon>Bacilli</taxon>
        <taxon>Bacillales</taxon>
        <taxon>Caryophanaceae</taxon>
        <taxon>Jeotgalibacillus</taxon>
    </lineage>
</organism>
<dbReference type="InterPro" id="IPR000182">
    <property type="entry name" value="GNAT_dom"/>
</dbReference>
<dbReference type="Pfam" id="PF00583">
    <property type="entry name" value="Acetyltransf_1"/>
    <property type="match status" value="1"/>
</dbReference>
<dbReference type="CDD" id="cd04301">
    <property type="entry name" value="NAT_SF"/>
    <property type="match status" value="1"/>
</dbReference>
<dbReference type="PROSITE" id="PS51186">
    <property type="entry name" value="GNAT"/>
    <property type="match status" value="1"/>
</dbReference>
<dbReference type="SUPFAM" id="SSF55729">
    <property type="entry name" value="Acyl-CoA N-acyltransferases (Nat)"/>
    <property type="match status" value="1"/>
</dbReference>
<dbReference type="InterPro" id="IPR016181">
    <property type="entry name" value="Acyl_CoA_acyltransferase"/>
</dbReference>
<dbReference type="AlphaFoldDB" id="A0A4Y8LJ58"/>
<accession>A0A4Y8LJ58</accession>
<evidence type="ECO:0000313" key="3">
    <source>
        <dbReference type="Proteomes" id="UP000297776"/>
    </source>
</evidence>
<keyword evidence="3" id="KW-1185">Reference proteome</keyword>
<dbReference type="EMBL" id="SORX01000003">
    <property type="protein sequence ID" value="TFE02235.1"/>
    <property type="molecule type" value="Genomic_DNA"/>
</dbReference>
<sequence length="179" mass="20622">MIIRELKKEDLPSLDRMIAACQLKLISNEKIEDKEWLIEKETERLCKVARRIIESDEEVMFVAVENDEVIGSIACMRPGELITCGLEPEEGVFEVGSIYIHPGQQRKGIGRKLLNYTKEFLYQRGQSKFYLDAGFVSSQTYWKKRLGEPDIILENYWGGGFDHMIWIGEVKKSSASINK</sequence>
<reference evidence="2 3" key="1">
    <citation type="submission" date="2019-03" db="EMBL/GenBank/DDBJ databases">
        <authorList>
            <person name="Yang Y."/>
        </authorList>
    </citation>
    <scope>NUCLEOTIDE SEQUENCE [LARGE SCALE GENOMIC DNA]</scope>
    <source>
        <strain evidence="2 3">ASL-1</strain>
    </source>
</reference>
<dbReference type="GO" id="GO:0016747">
    <property type="term" value="F:acyltransferase activity, transferring groups other than amino-acyl groups"/>
    <property type="evidence" value="ECO:0007669"/>
    <property type="project" value="InterPro"/>
</dbReference>
<evidence type="ECO:0000313" key="2">
    <source>
        <dbReference type="EMBL" id="TFE02235.1"/>
    </source>
</evidence>
<proteinExistence type="predicted"/>